<sequence length="77" mass="8523">MAHLAIPKQAFEQSPPCTVFPFRGYSYCIYWNPTLLHVEKLDGAQYLFRAVDGGLAQVHRLECGKIPGSPGCAPFDP</sequence>
<reference evidence="1" key="1">
    <citation type="submission" date="2020-06" db="EMBL/GenBank/DDBJ databases">
        <authorList>
            <person name="Li T."/>
            <person name="Hu X."/>
            <person name="Zhang T."/>
            <person name="Song X."/>
            <person name="Zhang H."/>
            <person name="Dai N."/>
            <person name="Sheng W."/>
            <person name="Hou X."/>
            <person name="Wei L."/>
        </authorList>
    </citation>
    <scope>NUCLEOTIDE SEQUENCE</scope>
    <source>
        <strain evidence="1">G01</strain>
        <tissue evidence="1">Leaf</tissue>
    </source>
</reference>
<reference evidence="1" key="2">
    <citation type="journal article" date="2024" name="Plant">
        <title>Genomic evolution and insights into agronomic trait innovations of Sesamum species.</title>
        <authorList>
            <person name="Miao H."/>
            <person name="Wang L."/>
            <person name="Qu L."/>
            <person name="Liu H."/>
            <person name="Sun Y."/>
            <person name="Le M."/>
            <person name="Wang Q."/>
            <person name="Wei S."/>
            <person name="Zheng Y."/>
            <person name="Lin W."/>
            <person name="Duan Y."/>
            <person name="Cao H."/>
            <person name="Xiong S."/>
            <person name="Wang X."/>
            <person name="Wei L."/>
            <person name="Li C."/>
            <person name="Ma Q."/>
            <person name="Ju M."/>
            <person name="Zhao R."/>
            <person name="Li G."/>
            <person name="Mu C."/>
            <person name="Tian Q."/>
            <person name="Mei H."/>
            <person name="Zhang T."/>
            <person name="Gao T."/>
            <person name="Zhang H."/>
        </authorList>
    </citation>
    <scope>NUCLEOTIDE SEQUENCE</scope>
    <source>
        <strain evidence="1">G01</strain>
    </source>
</reference>
<evidence type="ECO:0000313" key="1">
    <source>
        <dbReference type="EMBL" id="KAL0285141.1"/>
    </source>
</evidence>
<dbReference type="EMBL" id="JACGWK010001614">
    <property type="protein sequence ID" value="KAL0285141.1"/>
    <property type="molecule type" value="Genomic_DNA"/>
</dbReference>
<accession>A0AAW2ISV3</accession>
<proteinExistence type="predicted"/>
<name>A0AAW2ISV3_9LAMI</name>
<comment type="caution">
    <text evidence="1">The sequence shown here is derived from an EMBL/GenBank/DDBJ whole genome shotgun (WGS) entry which is preliminary data.</text>
</comment>
<organism evidence="1">
    <name type="scientific">Sesamum angustifolium</name>
    <dbReference type="NCBI Taxonomy" id="2727405"/>
    <lineage>
        <taxon>Eukaryota</taxon>
        <taxon>Viridiplantae</taxon>
        <taxon>Streptophyta</taxon>
        <taxon>Embryophyta</taxon>
        <taxon>Tracheophyta</taxon>
        <taxon>Spermatophyta</taxon>
        <taxon>Magnoliopsida</taxon>
        <taxon>eudicotyledons</taxon>
        <taxon>Gunneridae</taxon>
        <taxon>Pentapetalae</taxon>
        <taxon>asterids</taxon>
        <taxon>lamiids</taxon>
        <taxon>Lamiales</taxon>
        <taxon>Pedaliaceae</taxon>
        <taxon>Sesamum</taxon>
    </lineage>
</organism>
<dbReference type="AlphaFoldDB" id="A0AAW2ISV3"/>
<protein>
    <submittedName>
        <fullName evidence="1">Uncharacterized protein</fullName>
    </submittedName>
</protein>
<gene>
    <name evidence="1" type="ORF">Sangu_2792900</name>
</gene>